<sequence length="179" mass="20316">MSQPVHVAITRKIKLGQEEAFEQAIRDFFSTTAKIPGLLGAQLIKPMPGDKSNEYGIIRSFETKEDHDAFYASDTFRQWVEYIQPFVELDYSRTKLHGMEAFFASKKFKNPPQWKMAAVTWIGVWPCVYAAARIIGPVHQGMGLPLWVGLGMETFAVVAALTWLIMPNLSKLFDSWLSK</sequence>
<name>A0A4R3I5A3_9GAMM</name>
<dbReference type="InterPro" id="IPR007138">
    <property type="entry name" value="ABM_dom"/>
</dbReference>
<accession>A0A4R3I5A3</accession>
<feature type="transmembrane region" description="Helical" evidence="1">
    <location>
        <begin position="116"/>
        <end position="135"/>
    </location>
</feature>
<dbReference type="PANTHER" id="PTHR40057:SF1">
    <property type="entry name" value="SLR1162 PROTEIN"/>
    <property type="match status" value="1"/>
</dbReference>
<reference evidence="3 4" key="1">
    <citation type="submission" date="2019-03" db="EMBL/GenBank/DDBJ databases">
        <title>Genomic Encyclopedia of Archaeal and Bacterial Type Strains, Phase II (KMG-II): from individual species to whole genera.</title>
        <authorList>
            <person name="Goeker M."/>
        </authorList>
    </citation>
    <scope>NUCLEOTIDE SEQUENCE [LARGE SCALE GENOMIC DNA]</scope>
    <source>
        <strain evidence="3 4">DSM 15388</strain>
    </source>
</reference>
<feature type="domain" description="ABM" evidence="2">
    <location>
        <begin position="5"/>
        <end position="96"/>
    </location>
</feature>
<gene>
    <name evidence="3" type="ORF">BCF53_109152</name>
</gene>
<organism evidence="3 4">
    <name type="scientific">Reinekea marinisedimentorum</name>
    <dbReference type="NCBI Taxonomy" id="230495"/>
    <lineage>
        <taxon>Bacteria</taxon>
        <taxon>Pseudomonadati</taxon>
        <taxon>Pseudomonadota</taxon>
        <taxon>Gammaproteobacteria</taxon>
        <taxon>Oceanospirillales</taxon>
        <taxon>Saccharospirillaceae</taxon>
        <taxon>Reinekea</taxon>
    </lineage>
</organism>
<protein>
    <recommendedName>
        <fullName evidence="2">ABM domain-containing protein</fullName>
    </recommendedName>
</protein>
<dbReference type="PANTHER" id="PTHR40057">
    <property type="entry name" value="SLR1162 PROTEIN"/>
    <property type="match status" value="1"/>
</dbReference>
<dbReference type="Pfam" id="PF03992">
    <property type="entry name" value="ABM"/>
    <property type="match status" value="1"/>
</dbReference>
<keyword evidence="1" id="KW-0472">Membrane</keyword>
<dbReference type="AlphaFoldDB" id="A0A4R3I5A3"/>
<evidence type="ECO:0000313" key="4">
    <source>
        <dbReference type="Proteomes" id="UP000295793"/>
    </source>
</evidence>
<dbReference type="InterPro" id="IPR011008">
    <property type="entry name" value="Dimeric_a/b-barrel"/>
</dbReference>
<keyword evidence="1" id="KW-1133">Transmembrane helix</keyword>
<dbReference type="SUPFAM" id="SSF54909">
    <property type="entry name" value="Dimeric alpha+beta barrel"/>
    <property type="match status" value="1"/>
</dbReference>
<evidence type="ECO:0000259" key="2">
    <source>
        <dbReference type="PROSITE" id="PS51725"/>
    </source>
</evidence>
<comment type="caution">
    <text evidence="3">The sequence shown here is derived from an EMBL/GenBank/DDBJ whole genome shotgun (WGS) entry which is preliminary data.</text>
</comment>
<proteinExistence type="predicted"/>
<keyword evidence="4" id="KW-1185">Reference proteome</keyword>
<keyword evidence="1" id="KW-0812">Transmembrane</keyword>
<feature type="transmembrane region" description="Helical" evidence="1">
    <location>
        <begin position="147"/>
        <end position="166"/>
    </location>
</feature>
<dbReference type="PROSITE" id="PS51725">
    <property type="entry name" value="ABM"/>
    <property type="match status" value="1"/>
</dbReference>
<evidence type="ECO:0000313" key="3">
    <source>
        <dbReference type="EMBL" id="TCS40442.1"/>
    </source>
</evidence>
<evidence type="ECO:0000256" key="1">
    <source>
        <dbReference type="SAM" id="Phobius"/>
    </source>
</evidence>
<dbReference type="RefSeq" id="WP_165901904.1">
    <property type="nucleotide sequence ID" value="NZ_SLZR01000009.1"/>
</dbReference>
<dbReference type="EMBL" id="SLZR01000009">
    <property type="protein sequence ID" value="TCS40442.1"/>
    <property type="molecule type" value="Genomic_DNA"/>
</dbReference>
<dbReference type="Proteomes" id="UP000295793">
    <property type="component" value="Unassembled WGS sequence"/>
</dbReference>
<dbReference type="Gene3D" id="3.30.70.100">
    <property type="match status" value="1"/>
</dbReference>
<dbReference type="InterPro" id="IPR038762">
    <property type="entry name" value="ABM_predict"/>
</dbReference>